<comment type="similarity">
    <text evidence="2 14">Belongs to the G-protein coupled receptor 1 family.</text>
</comment>
<feature type="transmembrane region" description="Helical" evidence="16">
    <location>
        <begin position="1107"/>
        <end position="1126"/>
    </location>
</feature>
<keyword evidence="6" id="KW-0552">Olfaction</keyword>
<feature type="transmembrane region" description="Helical" evidence="16">
    <location>
        <begin position="653"/>
        <end position="680"/>
    </location>
</feature>
<feature type="transmembrane region" description="Helical" evidence="16">
    <location>
        <begin position="1260"/>
        <end position="1283"/>
    </location>
</feature>
<evidence type="ECO:0000256" key="3">
    <source>
        <dbReference type="ARBA" id="ARBA00022475"/>
    </source>
</evidence>
<dbReference type="EMBL" id="OW240914">
    <property type="protein sequence ID" value="CAH2272507.1"/>
    <property type="molecule type" value="Genomic_DNA"/>
</dbReference>
<feature type="domain" description="G-protein coupled receptors family 1 profile" evidence="17">
    <location>
        <begin position="496"/>
        <end position="714"/>
    </location>
</feature>
<feature type="transmembrane region" description="Helical" evidence="16">
    <location>
        <begin position="1071"/>
        <end position="1095"/>
    </location>
</feature>
<dbReference type="SUPFAM" id="SSF81321">
    <property type="entry name" value="Family A G protein-coupled receptor-like"/>
    <property type="match status" value="5"/>
</dbReference>
<dbReference type="InterPro" id="IPR000276">
    <property type="entry name" value="GPCR_Rhodpsn"/>
</dbReference>
<keyword evidence="7 16" id="KW-1133">Transmembrane helix</keyword>
<protein>
    <submittedName>
        <fullName evidence="18">Olfactory receptor 11L1-like</fullName>
    </submittedName>
</protein>
<feature type="transmembrane region" description="Helical" evidence="16">
    <location>
        <begin position="796"/>
        <end position="822"/>
    </location>
</feature>
<feature type="transmembrane region" description="Helical" evidence="16">
    <location>
        <begin position="516"/>
        <end position="541"/>
    </location>
</feature>
<dbReference type="Proteomes" id="UP001295444">
    <property type="component" value="Chromosome 03"/>
</dbReference>
<feature type="transmembrane region" description="Helical" evidence="16">
    <location>
        <begin position="1472"/>
        <end position="1496"/>
    </location>
</feature>
<evidence type="ECO:0000256" key="2">
    <source>
        <dbReference type="ARBA" id="ARBA00010663"/>
    </source>
</evidence>
<evidence type="ECO:0000256" key="10">
    <source>
        <dbReference type="ARBA" id="ARBA00023157"/>
    </source>
</evidence>
<feature type="transmembrane region" description="Helical" evidence="16">
    <location>
        <begin position="1662"/>
        <end position="1681"/>
    </location>
</feature>
<dbReference type="Gene3D" id="1.10.1220.70">
    <property type="match status" value="1"/>
</dbReference>
<feature type="transmembrane region" description="Helical" evidence="16">
    <location>
        <begin position="593"/>
        <end position="618"/>
    </location>
</feature>
<dbReference type="InterPro" id="IPR000725">
    <property type="entry name" value="Olfact_rcpt"/>
</dbReference>
<feature type="compositionally biased region" description="Acidic residues" evidence="15">
    <location>
        <begin position="216"/>
        <end position="229"/>
    </location>
</feature>
<accession>A0AAD1VW53</accession>
<feature type="transmembrane region" description="Helical" evidence="16">
    <location>
        <begin position="1508"/>
        <end position="1527"/>
    </location>
</feature>
<dbReference type="PANTHER" id="PTHR24242:SF253">
    <property type="entry name" value="OLFACTORY RECEPTOR-RELATED"/>
    <property type="match status" value="1"/>
</dbReference>
<sequence>MGTSQSKKYPRPNPGETCKQYVARVGELGDYLVDPWVDNLSGWTQGQGSETPFPKDGANDDYFLSMVKGLCLEDKKSFPWYEGDPEWDKEYMRQGGENWLKVAPHWYPVSQEGKRIKKNKKNKKKIKETVVNTCKSQPPPNYTPYFSPLYPNLSPKNDDDLVLAVAVGSQRIATAPSSSLSPQDEKVKQIQRRSPKGIQTRYKKKMGLGVKRTDKDDGEEEGEEEFDELDTQQTYPFLTVGDQLILKPLTPGELKDIIKGAPNPRTNPSACIMYLKRMCQGQNMTQIDIKLIIDGLLDYDSESGWEWNRVTTVSVPLDGTTVSTYPLATEKGRDIMWDEVKTEMMRLWKDKQSISTALSCKQGTKETVTEFTKRFYKCWKDEAGLGSEESDKRLDRLNRPQVAHGYPNSPTTPHSIALLPLIPPLALKLHLALPITFNGHRAAQKTRMDMDEIKHTEYTYRGRFHPHPQNRVQLLHRSRIILFLGLLVVYMMTLTGNLLIIILVSVTRCLHSPMYFFLSHLSFCDIILTTTIIPNLLYITLKNGSPITVSGCITQFNLFSFCSVTECFLLTMMSYDRYVAVCKPLHYVTIMNFSFCLSLVVVSWILGFVLTLIVTILISNLTLCNFKDIDHFFCDVAPLVHLSCSDTTVVRTVVYIIAVPETVIETMFIISTYVCIFLAIHKISSTSGRQKAFSTCSSHLAVVCMYYGTIFAIYAKATRDSISFVWMLPKLPLPCASYSLPPLQLPLRLLFTVDGSDPTQILSRIQQHWMMFPKPNQTAIQEFFLSGFQLLHRPKIIFFSALLVVYMMTLTGNLLIITLLAGSVHAEQDEQKMIAKHNQSTIPEFFLLGFQLLHRSRTILFSAILMVYMMTLTGNLLIIILVSATQYLHSPMYFFLSHLSFCDIMLTTTIIPNFLYISLKNGSFMTINQCIIQFHFFGLSSSTECLLLTMMSYDRYVAVCKPLHYVTIMNFPVCVSLVVLSWAWGSFIIMIITILLSKLDFCNSSTHIDHFFCDFAPLVQISCSDTTVVQAVVLITAVSETVIETVFIISTYVYIFHAIHRITSTTGRQKAFSTCSSHLAVVCSYYGTLIAIYAVPTGEHSFGINKIVSLMYTVVTPLLNPMIYSLRNREIKTSFIKLLGGKRLIKCRSATGGLFSARGHSSGMNKIVSLMYTVVTPLLNPIIYSLRNQEIKKAIQYILKKTRFRLSRYVRLGAFHQALPLLKPIQPTFVCHEYASTRGRITWQPQFFLLGFQLLHRSRIILFSALLVVYLMTLTGNLLIIILVSFTQCLHSPMYFFLSHLSFCDIMLTATIIPSFLHITLKNGSTMTVSQCIVQFNIFGVSSATESLLLTMMSYDRYVAVCKPLHYITIMNFQFCLRLVVLSWILGFAITLTVTILISYLTFCYSHYIDHFFCDYAPLIQLSCSDVTVVQTVVFIIGIPGFVIEPMVIISTYVCIFLAIQRISSTIGRQKAFSTCSSHLAIVCMYYGTLTAIYAVPAGEHSSGMSKIVSLMYTIVTPLLNPIIYSLRNQEIKTAFIKLLEIKRCWGSRIAKSWRVKCPTECIAHGGVRFGLVLQVSCSDTTIAQTMIFIISIPEIAIETMFIISTYVCIFRAIHRISSTTGRQKAFSTCSSHLTAVCMYYGTLGAIYVFPSGEQSFNMNKIVSLMYTVVTPLLNPLIYSLRNREIKASLKNYLGKKK</sequence>
<evidence type="ECO:0000313" key="19">
    <source>
        <dbReference type="Proteomes" id="UP001295444"/>
    </source>
</evidence>
<feature type="region of interest" description="Disordered" evidence="15">
    <location>
        <begin position="174"/>
        <end position="229"/>
    </location>
</feature>
<dbReference type="CDD" id="cd15911">
    <property type="entry name" value="7tmA_OR11A-like"/>
    <property type="match status" value="2"/>
</dbReference>
<feature type="domain" description="G-protein coupled receptors family 1 profile" evidence="17">
    <location>
        <begin position="874"/>
        <end position="1124"/>
    </location>
</feature>
<keyword evidence="4" id="KW-0716">Sensory transduction</keyword>
<evidence type="ECO:0000256" key="8">
    <source>
        <dbReference type="ARBA" id="ARBA00023040"/>
    </source>
</evidence>
<feature type="transmembrane region" description="Helical" evidence="16">
    <location>
        <begin position="859"/>
        <end position="882"/>
    </location>
</feature>
<evidence type="ECO:0000256" key="6">
    <source>
        <dbReference type="ARBA" id="ARBA00022725"/>
    </source>
</evidence>
<feature type="transmembrane region" description="Helical" evidence="16">
    <location>
        <begin position="965"/>
        <end position="996"/>
    </location>
</feature>
<feature type="transmembrane region" description="Helical" evidence="16">
    <location>
        <begin position="1379"/>
        <end position="1403"/>
    </location>
</feature>
<keyword evidence="19" id="KW-1185">Reference proteome</keyword>
<keyword evidence="3" id="KW-1003">Cell membrane</keyword>
<evidence type="ECO:0000256" key="11">
    <source>
        <dbReference type="ARBA" id="ARBA00023170"/>
    </source>
</evidence>
<keyword evidence="8 14" id="KW-0297">G-protein coupled receptor</keyword>
<dbReference type="FunFam" id="1.20.1070.10:FF:000010">
    <property type="entry name" value="Olfactory receptor"/>
    <property type="match status" value="3"/>
</dbReference>
<dbReference type="PRINTS" id="PR00245">
    <property type="entry name" value="OLFACTORYR"/>
</dbReference>
<evidence type="ECO:0000256" key="7">
    <source>
        <dbReference type="ARBA" id="ARBA00022989"/>
    </source>
</evidence>
<evidence type="ECO:0000313" key="18">
    <source>
        <dbReference type="EMBL" id="CAH2272507.1"/>
    </source>
</evidence>
<evidence type="ECO:0000256" key="15">
    <source>
        <dbReference type="SAM" id="MobiDB-lite"/>
    </source>
</evidence>
<dbReference type="PANTHER" id="PTHR24242">
    <property type="entry name" value="G-PROTEIN COUPLED RECEPTOR"/>
    <property type="match status" value="1"/>
</dbReference>
<feature type="domain" description="G-protein coupled receptors family 1 profile" evidence="17">
    <location>
        <begin position="1276"/>
        <end position="1525"/>
    </location>
</feature>
<name>A0AAD1VW53_PELCU</name>
<feature type="transmembrane region" description="Helical" evidence="16">
    <location>
        <begin position="547"/>
        <end position="572"/>
    </location>
</feature>
<dbReference type="GO" id="GO:0004984">
    <property type="term" value="F:olfactory receptor activity"/>
    <property type="evidence" value="ECO:0007669"/>
    <property type="project" value="InterPro"/>
</dbReference>
<evidence type="ECO:0000256" key="16">
    <source>
        <dbReference type="SAM" id="Phobius"/>
    </source>
</evidence>
<dbReference type="PROSITE" id="PS50262">
    <property type="entry name" value="G_PROTEIN_RECEP_F1_2"/>
    <property type="match status" value="4"/>
</dbReference>
<feature type="transmembrane region" description="Helical" evidence="16">
    <location>
        <begin position="1433"/>
        <end position="1460"/>
    </location>
</feature>
<organism evidence="18 19">
    <name type="scientific">Pelobates cultripes</name>
    <name type="common">Western spadefoot toad</name>
    <dbReference type="NCBI Taxonomy" id="61616"/>
    <lineage>
        <taxon>Eukaryota</taxon>
        <taxon>Metazoa</taxon>
        <taxon>Chordata</taxon>
        <taxon>Craniata</taxon>
        <taxon>Vertebrata</taxon>
        <taxon>Euteleostomi</taxon>
        <taxon>Amphibia</taxon>
        <taxon>Batrachia</taxon>
        <taxon>Anura</taxon>
        <taxon>Pelobatoidea</taxon>
        <taxon>Pelobatidae</taxon>
        <taxon>Pelobates</taxon>
    </lineage>
</organism>
<dbReference type="InterPro" id="IPR050939">
    <property type="entry name" value="Olfactory_GPCR1"/>
</dbReference>
<feature type="transmembrane region" description="Helical" evidence="16">
    <location>
        <begin position="1626"/>
        <end position="1650"/>
    </location>
</feature>
<evidence type="ECO:0000256" key="14">
    <source>
        <dbReference type="RuleBase" id="RU000688"/>
    </source>
</evidence>
<dbReference type="Gene3D" id="1.20.1070.10">
    <property type="entry name" value="Rhodopsin 7-helix transmembrane proteins"/>
    <property type="match status" value="4"/>
</dbReference>
<feature type="domain" description="G-protein coupled receptors family 1 profile" evidence="17">
    <location>
        <begin position="1578"/>
        <end position="1679"/>
    </location>
</feature>
<proteinExistence type="inferred from homology"/>
<evidence type="ECO:0000256" key="5">
    <source>
        <dbReference type="ARBA" id="ARBA00022692"/>
    </source>
</evidence>
<keyword evidence="12" id="KW-0325">Glycoprotein</keyword>
<keyword evidence="11 14" id="KW-0675">Receptor</keyword>
<keyword evidence="9 16" id="KW-0472">Membrane</keyword>
<evidence type="ECO:0000256" key="13">
    <source>
        <dbReference type="ARBA" id="ARBA00023224"/>
    </source>
</evidence>
<dbReference type="Pfam" id="PF13853">
    <property type="entry name" value="7tm_4"/>
    <property type="match status" value="4"/>
</dbReference>
<feature type="transmembrane region" description="Helical" evidence="16">
    <location>
        <begin position="480"/>
        <end position="504"/>
    </location>
</feature>
<keyword evidence="10" id="KW-1015">Disulfide bond</keyword>
<dbReference type="GO" id="GO:0004930">
    <property type="term" value="F:G protein-coupled receptor activity"/>
    <property type="evidence" value="ECO:0007669"/>
    <property type="project" value="UniProtKB-KW"/>
</dbReference>
<dbReference type="FunFam" id="1.10.1220.70:FF:000001">
    <property type="entry name" value="Olfactory receptor"/>
    <property type="match status" value="4"/>
</dbReference>
<evidence type="ECO:0000256" key="9">
    <source>
        <dbReference type="ARBA" id="ARBA00023136"/>
    </source>
</evidence>
<comment type="subcellular location">
    <subcellularLocation>
        <location evidence="1">Cell membrane</location>
        <topology evidence="1">Multi-pass membrane protein</topology>
    </subcellularLocation>
</comment>
<gene>
    <name evidence="18" type="ORF">PECUL_23A050202</name>
</gene>
<dbReference type="GO" id="GO:0005886">
    <property type="term" value="C:plasma membrane"/>
    <property type="evidence" value="ECO:0007669"/>
    <property type="project" value="UniProtKB-SubCell"/>
</dbReference>
<dbReference type="PRINTS" id="PR00237">
    <property type="entry name" value="GPCRRHODOPSN"/>
</dbReference>
<evidence type="ECO:0000256" key="4">
    <source>
        <dbReference type="ARBA" id="ARBA00022606"/>
    </source>
</evidence>
<dbReference type="PROSITE" id="PS00237">
    <property type="entry name" value="G_PROTEIN_RECEP_F1_1"/>
    <property type="match status" value="3"/>
</dbReference>
<reference evidence="18" key="1">
    <citation type="submission" date="2022-03" db="EMBL/GenBank/DDBJ databases">
        <authorList>
            <person name="Alioto T."/>
            <person name="Alioto T."/>
            <person name="Gomez Garrido J."/>
        </authorList>
    </citation>
    <scope>NUCLEOTIDE SEQUENCE</scope>
</reference>
<dbReference type="InterPro" id="IPR017452">
    <property type="entry name" value="GPCR_Rhodpsn_7TM"/>
</dbReference>
<feature type="transmembrane region" description="Helical" evidence="16">
    <location>
        <begin position="692"/>
        <end position="715"/>
    </location>
</feature>
<evidence type="ECO:0000256" key="12">
    <source>
        <dbReference type="ARBA" id="ARBA00023180"/>
    </source>
</evidence>
<feature type="transmembrane region" description="Helical" evidence="16">
    <location>
        <begin position="1295"/>
        <end position="1317"/>
    </location>
</feature>
<evidence type="ECO:0000259" key="17">
    <source>
        <dbReference type="PROSITE" id="PS50262"/>
    </source>
</evidence>
<keyword evidence="5 14" id="KW-0812">Transmembrane</keyword>
<keyword evidence="13 14" id="KW-0807">Transducer</keyword>
<feature type="compositionally biased region" description="Basic residues" evidence="15">
    <location>
        <begin position="189"/>
        <end position="206"/>
    </location>
</feature>
<feature type="transmembrane region" description="Helical" evidence="16">
    <location>
        <begin position="894"/>
        <end position="919"/>
    </location>
</feature>
<evidence type="ECO:0000256" key="1">
    <source>
        <dbReference type="ARBA" id="ARBA00004651"/>
    </source>
</evidence>